<keyword evidence="3" id="KW-0378">Hydrolase</keyword>
<comment type="similarity">
    <text evidence="1">Belongs to the DNA2/NAM7 helicase family.</text>
</comment>
<name>A0A285TH27_9PROT</name>
<dbReference type="GO" id="GO:0043139">
    <property type="term" value="F:5'-3' DNA helicase activity"/>
    <property type="evidence" value="ECO:0007669"/>
    <property type="project" value="TreeGrafter"/>
</dbReference>
<dbReference type="SUPFAM" id="SSF52540">
    <property type="entry name" value="P-loop containing nucleoside triphosphate hydrolases"/>
    <property type="match status" value="1"/>
</dbReference>
<dbReference type="PANTHER" id="PTHR43788:SF8">
    <property type="entry name" value="DNA-BINDING PROTEIN SMUBP-2"/>
    <property type="match status" value="1"/>
</dbReference>
<dbReference type="Pfam" id="PF13087">
    <property type="entry name" value="AAA_12"/>
    <property type="match status" value="1"/>
</dbReference>
<keyword evidence="4" id="KW-0347">Helicase</keyword>
<evidence type="ECO:0000256" key="1">
    <source>
        <dbReference type="ARBA" id="ARBA00007913"/>
    </source>
</evidence>
<gene>
    <name evidence="8" type="ORF">SAMN05428964_103390</name>
</gene>
<dbReference type="Pfam" id="PF13086">
    <property type="entry name" value="AAA_11"/>
    <property type="match status" value="1"/>
</dbReference>
<accession>A0A285TH27</accession>
<evidence type="ECO:0000256" key="5">
    <source>
        <dbReference type="ARBA" id="ARBA00022840"/>
    </source>
</evidence>
<dbReference type="PANTHER" id="PTHR43788">
    <property type="entry name" value="DNA2/NAM7 HELICASE FAMILY MEMBER"/>
    <property type="match status" value="1"/>
</dbReference>
<dbReference type="InterPro" id="IPR041677">
    <property type="entry name" value="DNA2/NAM7_AAA_11"/>
</dbReference>
<evidence type="ECO:0000313" key="8">
    <source>
        <dbReference type="EMBL" id="SOC21383.1"/>
    </source>
</evidence>
<dbReference type="InterPro" id="IPR027417">
    <property type="entry name" value="P-loop_NTPase"/>
</dbReference>
<protein>
    <submittedName>
        <fullName evidence="8">AAA domain-containing protein</fullName>
    </submittedName>
</protein>
<dbReference type="GO" id="GO:0005524">
    <property type="term" value="F:ATP binding"/>
    <property type="evidence" value="ECO:0007669"/>
    <property type="project" value="UniProtKB-KW"/>
</dbReference>
<evidence type="ECO:0000259" key="6">
    <source>
        <dbReference type="Pfam" id="PF13086"/>
    </source>
</evidence>
<dbReference type="Proteomes" id="UP000219068">
    <property type="component" value="Unassembled WGS sequence"/>
</dbReference>
<reference evidence="8 9" key="1">
    <citation type="submission" date="2017-08" db="EMBL/GenBank/DDBJ databases">
        <authorList>
            <person name="de Groot N.N."/>
        </authorList>
    </citation>
    <scope>NUCLEOTIDE SEQUENCE [LARGE SCALE GENOMIC DNA]</scope>
    <source>
        <strain evidence="8 9">USBA 78</strain>
    </source>
</reference>
<dbReference type="InterPro" id="IPR050534">
    <property type="entry name" value="Coronavir_polyprotein_1ab"/>
</dbReference>
<evidence type="ECO:0000256" key="4">
    <source>
        <dbReference type="ARBA" id="ARBA00022806"/>
    </source>
</evidence>
<proteinExistence type="inferred from homology"/>
<keyword evidence="2" id="KW-0547">Nucleotide-binding</keyword>
<feature type="domain" description="DNA2/NAM7 helicase helicase" evidence="6">
    <location>
        <begin position="1036"/>
        <end position="1133"/>
    </location>
</feature>
<sequence>MPVLGKAAMSRFLKTGCDKLAKFDLYPVKSCADERRALNMPMPDRERPAAAAAKRIGDEWEHQKLAEIEQTFGHERLLCGRDKSGQIAAARLNAPHMLNSAKVGDILAQAQFDVGNGSFARAHGLDNLKQERGLECQDAIPDILMVYPSGFYTHAVMPSGQTEELSEEDGRLQLRVIDIKVTEQPGANYFAEIAYYEMALAGWLLDRGYSRKFVVVPHGAVWPGTHEEPVLVQAFDNGLTDPERLFELMNNEFLEAPQSIFANRIRMFLQRDLVRLLDANWEDLGWHVDGSCRSCEYLGHNWFPNKKRSTAEVQARSQYCMPQANTIGHLSRVPFLPRGARKALEAHGVQTVSDLALAGEWANKPLRNVDDVTAQGISRAQFIFSDHRALNTKRSIVQARSDALTTPGYRARVADDTKSSAAMPKWSGLKIYVTATFDISTAMTLSFGVSAFWSRGITMPRDAALVSPRKQPDAETYAVPPILDEEGNQIDGGLDIVETASHIDAQFAAARSENYMDEPAENWNHWPSTTFIVERDTLGTELKSFTAFLEHIDSIIRDPRVQGTDWSGGQPSSYQIYLWDSPTYEHLRRVVGRHLPELIAREDLEHLYNIFPANQQMRGEQLASKHSPFTIVKRVVEASVSAPIPHFYSLLNVARQFNTFADQSVAREMLKASPLFDDPLSDHIPSERAHEIWKQTSNWEIRYVQLEATIRKHLFALSQITERLERDMRHVLAGAAPSVPDLVGRIDQKDRQRQLFEQSECEEPELLLPGGQGNMSSDGALWLNFTSLGISMSSFEVDDVRSMTVSEREARGKSARLAYRLTDGDAERALARMGLEATIGRRVYQMEYSSREVSARKSEIDWAIAPGAAAGFLDRGVKSWFETHHHEIPKVLTKFRTAGAWRMQDLTSVSIAGLDRTRGLVVLDAHAVTGDECALDILEQTGACELSNEVVLDPVHVDMFLNKLDRALGFIGNPQIARQYPIAQRLLEGRQPPMNFPTDDCKPVAELLWKAKAMERRGTTNARHLLSMLADRGITLNSAQREAFINAVERRVHLIWGPPGTGKSHTIGAIILGYVLEAIRRGSRLRILVTAATWTAIDNILADIPKRINLVTKEQDVMISRLRSPSSRPPSDECARFDMPLNRHDPSHAVRQLKERLTQWTASAADLSNLELTVTGATAHQVSNLMGFCGKASERGLFDLIIIDEGSQMDVPTAAVSLASLARNGTVLCAGDWLQLAPIQTAPSPEGLEAMLGSIYEFLMRVHGIEQTLLNVNHRSNADIVGFFRQAGYEQLSSHSPEMRIRMQGELPRDVPGWWPEEQLPWSSNWADILDPASSLVSVVHEDDRSNQSSLFEAQCIASMVLLLSRHLKVGLSGRMGHDGRPVTPEADRNYSECTERFWKEAIGIVTPHRAQQGLVIAEIQKHFDDRFHDMIREAVDTVERFQGQERDIMICSFAMADPDAIADEEEFLYSLNRFNVMASRARAKFIAIMSSPLVEHLGREVKVLEQSRLLKLFAETPMENRRDIKLPWRDHDGVHMSSASFRWHDHTIQNVSLPTRKKVEHPTSGTVADAILEEEVIPPHIELPADTAFEKLADDVFDIF</sequence>
<dbReference type="EMBL" id="OBMM01000003">
    <property type="protein sequence ID" value="SOC21383.1"/>
    <property type="molecule type" value="Genomic_DNA"/>
</dbReference>
<keyword evidence="5" id="KW-0067">ATP-binding</keyword>
<evidence type="ECO:0000256" key="3">
    <source>
        <dbReference type="ARBA" id="ARBA00022801"/>
    </source>
</evidence>
<dbReference type="GO" id="GO:0016787">
    <property type="term" value="F:hydrolase activity"/>
    <property type="evidence" value="ECO:0007669"/>
    <property type="project" value="UniProtKB-KW"/>
</dbReference>
<organism evidence="8 9">
    <name type="scientific">Thalassospira xiamenensis</name>
    <dbReference type="NCBI Taxonomy" id="220697"/>
    <lineage>
        <taxon>Bacteria</taxon>
        <taxon>Pseudomonadati</taxon>
        <taxon>Pseudomonadota</taxon>
        <taxon>Alphaproteobacteria</taxon>
        <taxon>Rhodospirillales</taxon>
        <taxon>Thalassospiraceae</taxon>
        <taxon>Thalassospira</taxon>
    </lineage>
</organism>
<evidence type="ECO:0000259" key="7">
    <source>
        <dbReference type="Pfam" id="PF13087"/>
    </source>
</evidence>
<dbReference type="RefSeq" id="WP_097052175.1">
    <property type="nucleotide sequence ID" value="NZ_OBMM01000003.1"/>
</dbReference>
<evidence type="ECO:0000256" key="2">
    <source>
        <dbReference type="ARBA" id="ARBA00022741"/>
    </source>
</evidence>
<dbReference type="InterPro" id="IPR041679">
    <property type="entry name" value="DNA2/NAM7-like_C"/>
</dbReference>
<evidence type="ECO:0000313" key="9">
    <source>
        <dbReference type="Proteomes" id="UP000219068"/>
    </source>
</evidence>
<dbReference type="Gene3D" id="3.40.50.300">
    <property type="entry name" value="P-loop containing nucleotide triphosphate hydrolases"/>
    <property type="match status" value="2"/>
</dbReference>
<feature type="domain" description="DNA2/NAM7 helicase-like C-terminal" evidence="7">
    <location>
        <begin position="1254"/>
        <end position="1489"/>
    </location>
</feature>